<dbReference type="RefSeq" id="WP_221337014.1">
    <property type="nucleotide sequence ID" value="NZ_BAABIX010000008.1"/>
</dbReference>
<organism evidence="2 3">
    <name type="scientific">Thermocatellispora tengchongensis</name>
    <dbReference type="NCBI Taxonomy" id="1073253"/>
    <lineage>
        <taxon>Bacteria</taxon>
        <taxon>Bacillati</taxon>
        <taxon>Actinomycetota</taxon>
        <taxon>Actinomycetes</taxon>
        <taxon>Streptosporangiales</taxon>
        <taxon>Streptosporangiaceae</taxon>
        <taxon>Thermocatellispora</taxon>
    </lineage>
</organism>
<dbReference type="AlphaFoldDB" id="A0A840PGA5"/>
<dbReference type="Proteomes" id="UP000578449">
    <property type="component" value="Unassembled WGS sequence"/>
</dbReference>
<evidence type="ECO:0000313" key="2">
    <source>
        <dbReference type="EMBL" id="MBB5136871.1"/>
    </source>
</evidence>
<name>A0A840PGA5_9ACTN</name>
<dbReference type="EMBL" id="JACHGN010000015">
    <property type="protein sequence ID" value="MBB5136871.1"/>
    <property type="molecule type" value="Genomic_DNA"/>
</dbReference>
<evidence type="ECO:0000313" key="3">
    <source>
        <dbReference type="Proteomes" id="UP000578449"/>
    </source>
</evidence>
<protein>
    <submittedName>
        <fullName evidence="2">Succinate dehydrogenase/fumarate reductase flavoprotein subunit</fullName>
    </submittedName>
</protein>
<dbReference type="Gene3D" id="3.50.50.60">
    <property type="entry name" value="FAD/NAD(P)-binding domain"/>
    <property type="match status" value="1"/>
</dbReference>
<feature type="region of interest" description="Disordered" evidence="1">
    <location>
        <begin position="61"/>
        <end position="80"/>
    </location>
</feature>
<dbReference type="SUPFAM" id="SSF51905">
    <property type="entry name" value="FAD/NAD(P)-binding domain"/>
    <property type="match status" value="1"/>
</dbReference>
<proteinExistence type="predicted"/>
<gene>
    <name evidence="2" type="ORF">HNP84_006622</name>
</gene>
<evidence type="ECO:0000256" key="1">
    <source>
        <dbReference type="SAM" id="MobiDB-lite"/>
    </source>
</evidence>
<accession>A0A840PGA5</accession>
<sequence length="80" mass="7910">MEPPSQRCGRRPVLDPFGAVIPGLYAAGSVSSPHSRAKDGGFHIADALAFGRVAGRSAAAASATSTNLEDISASAAGTVG</sequence>
<keyword evidence="3" id="KW-1185">Reference proteome</keyword>
<reference evidence="2 3" key="1">
    <citation type="submission" date="2020-08" db="EMBL/GenBank/DDBJ databases">
        <title>Genomic Encyclopedia of Type Strains, Phase IV (KMG-IV): sequencing the most valuable type-strain genomes for metagenomic binning, comparative biology and taxonomic classification.</title>
        <authorList>
            <person name="Goeker M."/>
        </authorList>
    </citation>
    <scope>NUCLEOTIDE SEQUENCE [LARGE SCALE GENOMIC DNA]</scope>
    <source>
        <strain evidence="2 3">DSM 45615</strain>
    </source>
</reference>
<comment type="caution">
    <text evidence="2">The sequence shown here is derived from an EMBL/GenBank/DDBJ whole genome shotgun (WGS) entry which is preliminary data.</text>
</comment>
<dbReference type="InterPro" id="IPR036188">
    <property type="entry name" value="FAD/NAD-bd_sf"/>
</dbReference>